<gene>
    <name evidence="1" type="ORF">DZ858_10090</name>
</gene>
<dbReference type="AlphaFoldDB" id="A0A3E1QE42"/>
<comment type="caution">
    <text evidence="1">The sequence shown here is derived from an EMBL/GenBank/DDBJ whole genome shotgun (WGS) entry which is preliminary data.</text>
</comment>
<dbReference type="Pfam" id="PF07396">
    <property type="entry name" value="Porin_O_P"/>
    <property type="match status" value="1"/>
</dbReference>
<evidence type="ECO:0000313" key="1">
    <source>
        <dbReference type="EMBL" id="RFN60364.1"/>
    </source>
</evidence>
<evidence type="ECO:0008006" key="3">
    <source>
        <dbReference type="Google" id="ProtNLM"/>
    </source>
</evidence>
<dbReference type="OrthoDB" id="846879at2"/>
<dbReference type="Proteomes" id="UP000261082">
    <property type="component" value="Unassembled WGS sequence"/>
</dbReference>
<proteinExistence type="predicted"/>
<protein>
    <recommendedName>
        <fullName evidence="3">Porin</fullName>
    </recommendedName>
</protein>
<organism evidence="1 2">
    <name type="scientific">Marixanthomonas ophiurae</name>
    <dbReference type="NCBI Taxonomy" id="387659"/>
    <lineage>
        <taxon>Bacteria</taxon>
        <taxon>Pseudomonadati</taxon>
        <taxon>Bacteroidota</taxon>
        <taxon>Flavobacteriia</taxon>
        <taxon>Flavobacteriales</taxon>
        <taxon>Flavobacteriaceae</taxon>
        <taxon>Marixanthomonas</taxon>
    </lineage>
</organism>
<sequence>MKSFLISVLLMSPLLGLSQVNDSLVDPIISIKNSKLLNNIDITFDMRTELQAYTFRGGDRYYNGVQFENGFTALGFAAKLHEQVSFRFRNRFNRGSDIQSLDQLGSNIELAYVDVKATPKLNILIGKTYAFYGGYEYEFSALEVLEYNDIQSNALAYVTGAGITHQSMPDHKFGFQILNSRTMLYDDIYGEEAAENIEEPIWPVAVVGNWRGNFFDGKFQTIYSLSYSNQVKNRGTYFFTLGNKYQNKNLTLMYDFNYSYEEVDTKGIVTSIFDNDSVAQNALYIENWLRAEYRFNSKFKGLLSLMTSNAYGKVANDRNRLRTSYGMVPTLYYSPIKNFDIRFFLAYIGRFYNYSNYAVEQFNAADYNRNEVRIGIIAPLLLL</sequence>
<accession>A0A3E1QE42</accession>
<keyword evidence="2" id="KW-1185">Reference proteome</keyword>
<dbReference type="RefSeq" id="WP_117159423.1">
    <property type="nucleotide sequence ID" value="NZ_QVID01000001.1"/>
</dbReference>
<dbReference type="EMBL" id="QVID01000001">
    <property type="protein sequence ID" value="RFN60364.1"/>
    <property type="molecule type" value="Genomic_DNA"/>
</dbReference>
<name>A0A3E1QE42_9FLAO</name>
<evidence type="ECO:0000313" key="2">
    <source>
        <dbReference type="Proteomes" id="UP000261082"/>
    </source>
</evidence>
<reference evidence="1 2" key="1">
    <citation type="journal article" date="2007" name="Int. J. Syst. Evol. Microbiol.">
        <title>Marixanthomonas ophiurae gen. nov., sp. nov., a marine bacterium of the family Flavobacteriaceae isolated from a deep-sea brittle star.</title>
        <authorList>
            <person name="Romanenko L.A."/>
            <person name="Uchino M."/>
            <person name="Frolova G.M."/>
            <person name="Mikhailov V.V."/>
        </authorList>
    </citation>
    <scope>NUCLEOTIDE SEQUENCE [LARGE SCALE GENOMIC DNA]</scope>
    <source>
        <strain evidence="1 2">KMM 3046</strain>
    </source>
</reference>
<dbReference type="InterPro" id="IPR010870">
    <property type="entry name" value="Porin_O/P"/>
</dbReference>